<accession>A0A5B7ST28</accession>
<dbReference type="RefSeq" id="WP_138852175.1">
    <property type="nucleotide sequence ID" value="NZ_CP040710.1"/>
</dbReference>
<feature type="region of interest" description="Disordered" evidence="1">
    <location>
        <begin position="187"/>
        <end position="214"/>
    </location>
</feature>
<dbReference type="EMBL" id="CP040710">
    <property type="protein sequence ID" value="QCW99823.1"/>
    <property type="molecule type" value="Genomic_DNA"/>
</dbReference>
<evidence type="ECO:0000256" key="2">
    <source>
        <dbReference type="SAM" id="Phobius"/>
    </source>
</evidence>
<dbReference type="PROSITE" id="PS50104">
    <property type="entry name" value="TIR"/>
    <property type="match status" value="1"/>
</dbReference>
<dbReference type="SMART" id="SM00255">
    <property type="entry name" value="TIR"/>
    <property type="match status" value="1"/>
</dbReference>
<keyword evidence="2" id="KW-1133">Transmembrane helix</keyword>
<feature type="compositionally biased region" description="Basic and acidic residues" evidence="1">
    <location>
        <begin position="188"/>
        <end position="214"/>
    </location>
</feature>
<dbReference type="AlphaFoldDB" id="A0A5B7ST28"/>
<feature type="compositionally biased region" description="Basic and acidic residues" evidence="1">
    <location>
        <begin position="268"/>
        <end position="316"/>
    </location>
</feature>
<evidence type="ECO:0000259" key="3">
    <source>
        <dbReference type="PROSITE" id="PS50104"/>
    </source>
</evidence>
<proteinExistence type="predicted"/>
<dbReference type="KEGG" id="asag:FGM00_06830"/>
<gene>
    <name evidence="4" type="ORF">FGM00_06830</name>
</gene>
<keyword evidence="2" id="KW-0812">Transmembrane</keyword>
<evidence type="ECO:0000313" key="4">
    <source>
        <dbReference type="EMBL" id="QCW99823.1"/>
    </source>
</evidence>
<dbReference type="InterPro" id="IPR035897">
    <property type="entry name" value="Toll_tir_struct_dom_sf"/>
</dbReference>
<name>A0A5B7ST28_9FLAO</name>
<dbReference type="SUPFAM" id="SSF52200">
    <property type="entry name" value="Toll/Interleukin receptor TIR domain"/>
    <property type="match status" value="1"/>
</dbReference>
<dbReference type="OrthoDB" id="1426235at2"/>
<feature type="domain" description="TIR" evidence="3">
    <location>
        <begin position="3"/>
        <end position="153"/>
    </location>
</feature>
<dbReference type="Proteomes" id="UP000310017">
    <property type="component" value="Chromosome"/>
</dbReference>
<keyword evidence="2" id="KW-0472">Membrane</keyword>
<dbReference type="InterPro" id="IPR052293">
    <property type="entry name" value="SRRP"/>
</dbReference>
<dbReference type="GO" id="GO:0007165">
    <property type="term" value="P:signal transduction"/>
    <property type="evidence" value="ECO:0007669"/>
    <property type="project" value="InterPro"/>
</dbReference>
<evidence type="ECO:0000256" key="1">
    <source>
        <dbReference type="SAM" id="MobiDB-lite"/>
    </source>
</evidence>
<feature type="transmembrane region" description="Helical" evidence="2">
    <location>
        <begin position="383"/>
        <end position="403"/>
    </location>
</feature>
<sequence>MNAKKNIYVLYASLDKSLAHDLLRRLQLWEKEFNVSIWHDSPIFPGQQWKPQNLSRLNEADIFLFLLSNGFMYSEFIQQDEFKMIIDKYKEGKAIVVPIVLENCPWDVDFNSDDYDFSFKELPVLPEDGKPINKWDSSEKALAQVTDHVKRMIAPATEDGDAELSQENIADEKTDEIPKEQITLNFGERPDVDNAPKPEDSLLKEAEERRVKEEQKLREKAEIEKRAAEELRLREAAAAEAKKVAEEAESNRIALEEQRIIEEAEAKKMAEEAERLKEEAKAEQKAEAARKALEEQERKKKEEAKRMAVEETRRQQEAAAAKRRAEEEKRIAQEAKDRREAEEQREAALAQERKEEISGSETSDWTDREDVEQSERGTTKKRIGIGLGIAALIALGIVAFSLFNSSPEKPTPTLPRTNNATVADSVQTTESDTEVVSENESISQLGIGDTYSGGLIFVLDPAGNTGKIAYPEDRGPMPWESGNKIHEQLGEGWRLPTLDELRLMYRTIGQGADNSGEFADELYWSATPFDTYQARLLRFSDGNASYHYNKGLATRKFLVRAVRDFSR</sequence>
<feature type="compositionally biased region" description="Basic and acidic residues" evidence="1">
    <location>
        <begin position="365"/>
        <end position="378"/>
    </location>
</feature>
<dbReference type="Pfam" id="PF13676">
    <property type="entry name" value="TIR_2"/>
    <property type="match status" value="1"/>
</dbReference>
<reference evidence="4 5" key="1">
    <citation type="submission" date="2019-05" db="EMBL/GenBank/DDBJ databases">
        <title>Genome sequencing of F202Z8.</title>
        <authorList>
            <person name="Kwon Y.M."/>
        </authorList>
    </citation>
    <scope>NUCLEOTIDE SEQUENCE [LARGE SCALE GENOMIC DNA]</scope>
    <source>
        <strain evidence="4 5">F202Z8</strain>
    </source>
</reference>
<feature type="compositionally biased region" description="Basic and acidic residues" evidence="1">
    <location>
        <begin position="323"/>
        <end position="357"/>
    </location>
</feature>
<dbReference type="PANTHER" id="PTHR12239:SF41">
    <property type="entry name" value="MEMBRANE ASSOCIATED PROTEIN, PUTATIVE-RELATED"/>
    <property type="match status" value="1"/>
</dbReference>
<organism evidence="4 5">
    <name type="scientific">Aggregatimonas sangjinii</name>
    <dbReference type="NCBI Taxonomy" id="2583587"/>
    <lineage>
        <taxon>Bacteria</taxon>
        <taxon>Pseudomonadati</taxon>
        <taxon>Bacteroidota</taxon>
        <taxon>Flavobacteriia</taxon>
        <taxon>Flavobacteriales</taxon>
        <taxon>Flavobacteriaceae</taxon>
        <taxon>Aggregatimonas</taxon>
    </lineage>
</organism>
<feature type="region of interest" description="Disordered" evidence="1">
    <location>
        <begin position="268"/>
        <end position="378"/>
    </location>
</feature>
<dbReference type="Gene3D" id="3.40.50.10140">
    <property type="entry name" value="Toll/interleukin-1 receptor homology (TIR) domain"/>
    <property type="match status" value="1"/>
</dbReference>
<dbReference type="InterPro" id="IPR000157">
    <property type="entry name" value="TIR_dom"/>
</dbReference>
<protein>
    <submittedName>
        <fullName evidence="4">TIR domain-containing protein</fullName>
    </submittedName>
</protein>
<evidence type="ECO:0000313" key="5">
    <source>
        <dbReference type="Proteomes" id="UP000310017"/>
    </source>
</evidence>
<keyword evidence="5" id="KW-1185">Reference proteome</keyword>
<dbReference type="PANTHER" id="PTHR12239">
    <property type="entry name" value="PROTEIN CBG20215-RELATED"/>
    <property type="match status" value="1"/>
</dbReference>